<dbReference type="OrthoDB" id="9783270at2"/>
<dbReference type="Gene3D" id="1.10.3720.10">
    <property type="entry name" value="MetI-like"/>
    <property type="match status" value="1"/>
</dbReference>
<feature type="transmembrane region" description="Helical" evidence="8">
    <location>
        <begin position="158"/>
        <end position="181"/>
    </location>
</feature>
<name>A0A387BIZ0_9MICO</name>
<feature type="transmembrane region" description="Helical" evidence="8">
    <location>
        <begin position="122"/>
        <end position="146"/>
    </location>
</feature>
<dbReference type="PANTHER" id="PTHR43357:SF4">
    <property type="entry name" value="INNER MEMBRANE ABC TRANSPORTER PERMEASE PROTEIN YDCV"/>
    <property type="match status" value="1"/>
</dbReference>
<dbReference type="GO" id="GO:0005886">
    <property type="term" value="C:plasma membrane"/>
    <property type="evidence" value="ECO:0007669"/>
    <property type="project" value="UniProtKB-SubCell"/>
</dbReference>
<dbReference type="PROSITE" id="PS50928">
    <property type="entry name" value="ABC_TM1"/>
    <property type="match status" value="1"/>
</dbReference>
<keyword evidence="6 8" id="KW-1133">Transmembrane helix</keyword>
<dbReference type="Proteomes" id="UP000275069">
    <property type="component" value="Chromosome"/>
</dbReference>
<dbReference type="CDD" id="cd06261">
    <property type="entry name" value="TM_PBP2"/>
    <property type="match status" value="1"/>
</dbReference>
<keyword evidence="5 8" id="KW-0812">Transmembrane</keyword>
<dbReference type="EMBL" id="CP032624">
    <property type="protein sequence ID" value="AYG03783.1"/>
    <property type="molecule type" value="Genomic_DNA"/>
</dbReference>
<feature type="transmembrane region" description="Helical" evidence="8">
    <location>
        <begin position="96"/>
        <end position="116"/>
    </location>
</feature>
<evidence type="ECO:0000256" key="5">
    <source>
        <dbReference type="ARBA" id="ARBA00022692"/>
    </source>
</evidence>
<evidence type="ECO:0000259" key="9">
    <source>
        <dbReference type="PROSITE" id="PS50928"/>
    </source>
</evidence>
<keyword evidence="4" id="KW-0997">Cell inner membrane</keyword>
<dbReference type="AlphaFoldDB" id="A0A387BIZ0"/>
<organism evidence="10 11">
    <name type="scientific">Gryllotalpicola protaetiae</name>
    <dbReference type="NCBI Taxonomy" id="2419771"/>
    <lineage>
        <taxon>Bacteria</taxon>
        <taxon>Bacillati</taxon>
        <taxon>Actinomycetota</taxon>
        <taxon>Actinomycetes</taxon>
        <taxon>Micrococcales</taxon>
        <taxon>Microbacteriaceae</taxon>
        <taxon>Gryllotalpicola</taxon>
    </lineage>
</organism>
<reference evidence="10 11" key="1">
    <citation type="submission" date="2018-09" db="EMBL/GenBank/DDBJ databases">
        <title>Genome sequencing of strain 2DFW10M-5.</title>
        <authorList>
            <person name="Heo J."/>
            <person name="Kim S.-J."/>
            <person name="Kwon S.-W."/>
        </authorList>
    </citation>
    <scope>NUCLEOTIDE SEQUENCE [LARGE SCALE GENOMIC DNA]</scope>
    <source>
        <strain evidence="10 11">2DFW10M-5</strain>
    </source>
</reference>
<evidence type="ECO:0000256" key="7">
    <source>
        <dbReference type="ARBA" id="ARBA00023136"/>
    </source>
</evidence>
<keyword evidence="11" id="KW-1185">Reference proteome</keyword>
<proteinExistence type="inferred from homology"/>
<feature type="transmembrane region" description="Helical" evidence="8">
    <location>
        <begin position="210"/>
        <end position="236"/>
    </location>
</feature>
<evidence type="ECO:0000256" key="8">
    <source>
        <dbReference type="RuleBase" id="RU363032"/>
    </source>
</evidence>
<evidence type="ECO:0000256" key="2">
    <source>
        <dbReference type="ARBA" id="ARBA00022448"/>
    </source>
</evidence>
<keyword evidence="2 8" id="KW-0813">Transport</keyword>
<evidence type="ECO:0000256" key="6">
    <source>
        <dbReference type="ARBA" id="ARBA00022989"/>
    </source>
</evidence>
<dbReference type="Pfam" id="PF00528">
    <property type="entry name" value="BPD_transp_1"/>
    <property type="match status" value="1"/>
</dbReference>
<keyword evidence="3" id="KW-1003">Cell membrane</keyword>
<keyword evidence="7 8" id="KW-0472">Membrane</keyword>
<evidence type="ECO:0000256" key="4">
    <source>
        <dbReference type="ARBA" id="ARBA00022519"/>
    </source>
</evidence>
<evidence type="ECO:0000313" key="11">
    <source>
        <dbReference type="Proteomes" id="UP000275069"/>
    </source>
</evidence>
<accession>A0A387BIZ0</accession>
<dbReference type="PANTHER" id="PTHR43357">
    <property type="entry name" value="INNER MEMBRANE ABC TRANSPORTER PERMEASE PROTEIN YDCV"/>
    <property type="match status" value="1"/>
</dbReference>
<feature type="transmembrane region" description="Helical" evidence="8">
    <location>
        <begin position="243"/>
        <end position="262"/>
    </location>
</feature>
<dbReference type="InterPro" id="IPR000515">
    <property type="entry name" value="MetI-like"/>
</dbReference>
<protein>
    <submittedName>
        <fullName evidence="10">ABC transporter permease subunit</fullName>
    </submittedName>
</protein>
<sequence length="296" mass="31338">MSTSALPGRPATGRADARDGGAPGWYTRLNLTAIITWFAGIVFVLLVIAILVSVIVASFGVTWRTGWWPQGFTTKWYAQAWTQTGVPRSLLTTFEVAFASVAVALLAGIPCAYVMARKSFPFKSVVLLLLLLPATLPPLTYAVQLAALMYRLGIGGSVLAVILVNVVPALPFVILITVPFVEQVSPEVENAARVFGANGPRLFGRVLVPIMAPGIVAAAILCLVRVLGAFDLTFFVSSQRSETLVVTIFAALSAPGGVPVGLAGAMSMFYVVVAFIGLAVSLRFANPAQAFQRLGR</sequence>
<dbReference type="SUPFAM" id="SSF161098">
    <property type="entry name" value="MetI-like"/>
    <property type="match status" value="1"/>
</dbReference>
<dbReference type="GO" id="GO:0055085">
    <property type="term" value="P:transmembrane transport"/>
    <property type="evidence" value="ECO:0007669"/>
    <property type="project" value="InterPro"/>
</dbReference>
<dbReference type="KEGG" id="gry:D7I44_09700"/>
<feature type="transmembrane region" description="Helical" evidence="8">
    <location>
        <begin position="268"/>
        <end position="286"/>
    </location>
</feature>
<gene>
    <name evidence="10" type="ORF">D7I44_09700</name>
</gene>
<dbReference type="InterPro" id="IPR035906">
    <property type="entry name" value="MetI-like_sf"/>
</dbReference>
<comment type="subcellular location">
    <subcellularLocation>
        <location evidence="1">Cell inner membrane</location>
        <topology evidence="1">Multi-pass membrane protein</topology>
    </subcellularLocation>
    <subcellularLocation>
        <location evidence="8">Cell membrane</location>
        <topology evidence="8">Multi-pass membrane protein</topology>
    </subcellularLocation>
</comment>
<dbReference type="RefSeq" id="WP_120789316.1">
    <property type="nucleotide sequence ID" value="NZ_CP032624.1"/>
</dbReference>
<comment type="similarity">
    <text evidence="8">Belongs to the binding-protein-dependent transport system permease family.</text>
</comment>
<evidence type="ECO:0000256" key="1">
    <source>
        <dbReference type="ARBA" id="ARBA00004429"/>
    </source>
</evidence>
<evidence type="ECO:0000313" key="10">
    <source>
        <dbReference type="EMBL" id="AYG03783.1"/>
    </source>
</evidence>
<feature type="transmembrane region" description="Helical" evidence="8">
    <location>
        <begin position="34"/>
        <end position="61"/>
    </location>
</feature>
<feature type="domain" description="ABC transmembrane type-1" evidence="9">
    <location>
        <begin position="90"/>
        <end position="281"/>
    </location>
</feature>
<evidence type="ECO:0000256" key="3">
    <source>
        <dbReference type="ARBA" id="ARBA00022475"/>
    </source>
</evidence>